<dbReference type="Proteomes" id="UP000501421">
    <property type="component" value="Plasmid pGspE55-1"/>
</dbReference>
<dbReference type="PANTHER" id="PTHR39639">
    <property type="entry name" value="CHROMOSOME 16, WHOLE GENOME SHOTGUN SEQUENCE"/>
    <property type="match status" value="1"/>
</dbReference>
<sequence length="340" mass="39609">MKALKTSIKTERLLKMNRAGNINFQLTIQRKEGIWDKKRKSLFIHSLLTNCPIPPIYATKEARTYHIIDGKQRLTTVFSFIENEFALDEETPAVQETSIKGKRFQDLPDDLQQQLLSFAFDVIRLEEITTAELEQLFYRLNQGVPLRKIETTRAILGGQVLRFVEEIANTPFFQEKVNLSKAARKRFVDQEVVLQILMLLHRRDTGFSSKEMEAFVKELKAKELQEELKTKIQNVCYYLNEAFPVKKKFLKKLHIPMIFLLALENQENDRIIPPKAFGEWAETFFSNLPSDYFAASQSGSARKENVQTRIQSMRRHHHAYFADRKKIKLLPSQEKQAADA</sequence>
<geneLocation type="plasmid" evidence="2 3">
    <name>pGspE55-1</name>
</geneLocation>
<evidence type="ECO:0000259" key="1">
    <source>
        <dbReference type="Pfam" id="PF03235"/>
    </source>
</evidence>
<dbReference type="Pfam" id="PF03235">
    <property type="entry name" value="GmrSD_N"/>
    <property type="match status" value="1"/>
</dbReference>
<reference evidence="3" key="1">
    <citation type="journal article" date="2020" name="Microbiol. Resour. Announc.">
        <title>Complete Genome Sequence of Geobacillus sp. Strain E55-1, Isolated from Mine Geyser in Japan.</title>
        <authorList>
            <person name="Miyazaki K."/>
            <person name="Hase E."/>
            <person name="Tokito N."/>
        </authorList>
    </citation>
    <scope>NUCLEOTIDE SEQUENCE [LARGE SCALE GENOMIC DNA]</scope>
    <source>
        <strain evidence="3">E55-1</strain>
        <plasmid evidence="3">pGspE55-1</plasmid>
    </source>
</reference>
<keyword evidence="2" id="KW-0614">Plasmid</keyword>
<name>A0A679FQQ2_9BACL</name>
<keyword evidence="3" id="KW-1185">Reference proteome</keyword>
<dbReference type="AlphaFoldDB" id="A0A679FQQ2"/>
<evidence type="ECO:0000313" key="3">
    <source>
        <dbReference type="Proteomes" id="UP000501421"/>
    </source>
</evidence>
<evidence type="ECO:0000313" key="2">
    <source>
        <dbReference type="EMBL" id="BBW98982.1"/>
    </source>
</evidence>
<organism evidence="2 3">
    <name type="scientific">Geobacillus subterraneus</name>
    <dbReference type="NCBI Taxonomy" id="129338"/>
    <lineage>
        <taxon>Bacteria</taxon>
        <taxon>Bacillati</taxon>
        <taxon>Bacillota</taxon>
        <taxon>Bacilli</taxon>
        <taxon>Bacillales</taxon>
        <taxon>Anoxybacillaceae</taxon>
        <taxon>Geobacillus</taxon>
    </lineage>
</organism>
<dbReference type="PANTHER" id="PTHR39639:SF1">
    <property type="entry name" value="DUF262 DOMAIN-CONTAINING PROTEIN"/>
    <property type="match status" value="1"/>
</dbReference>
<proteinExistence type="predicted"/>
<feature type="domain" description="GmrSD restriction endonucleases N-terminal" evidence="1">
    <location>
        <begin position="28"/>
        <end position="156"/>
    </location>
</feature>
<protein>
    <recommendedName>
        <fullName evidence="1">GmrSD restriction endonucleases N-terminal domain-containing protein</fullName>
    </recommendedName>
</protein>
<gene>
    <name evidence="2" type="ORF">GsuE55_38150</name>
</gene>
<accession>A0A679FQQ2</accession>
<dbReference type="EMBL" id="AP022558">
    <property type="protein sequence ID" value="BBW98982.1"/>
    <property type="molecule type" value="Genomic_DNA"/>
</dbReference>
<dbReference type="InterPro" id="IPR004919">
    <property type="entry name" value="GmrSD_N"/>
</dbReference>